<keyword evidence="4" id="KW-0539">Nucleus</keyword>
<accession>G0NK59</accession>
<dbReference type="HOGENOM" id="CLU_007730_0_0_1"/>
<gene>
    <name evidence="7" type="ORF">CAEBREN_31069</name>
</gene>
<dbReference type="InterPro" id="IPR011990">
    <property type="entry name" value="TPR-like_helical_dom_sf"/>
</dbReference>
<evidence type="ECO:0000313" key="7">
    <source>
        <dbReference type="EMBL" id="EGT32856.1"/>
    </source>
</evidence>
<dbReference type="Gene3D" id="1.25.40.10">
    <property type="entry name" value="Tetratricopeptide repeat domain"/>
    <property type="match status" value="2"/>
</dbReference>
<keyword evidence="8" id="KW-1185">Reference proteome</keyword>
<dbReference type="SUPFAM" id="SSF48452">
    <property type="entry name" value="TPR-like"/>
    <property type="match status" value="1"/>
</dbReference>
<feature type="repeat" description="ANK" evidence="5">
    <location>
        <begin position="549"/>
        <end position="582"/>
    </location>
</feature>
<dbReference type="PROSITE" id="PS50297">
    <property type="entry name" value="ANK_REP_REGION"/>
    <property type="match status" value="3"/>
</dbReference>
<dbReference type="AlphaFoldDB" id="G0NK59"/>
<evidence type="ECO:0000256" key="5">
    <source>
        <dbReference type="PROSITE-ProRule" id="PRU00023"/>
    </source>
</evidence>
<dbReference type="PANTHER" id="PTHR46358">
    <property type="entry name" value="TONSOKU-LIKE PROTEIN"/>
    <property type="match status" value="1"/>
</dbReference>
<feature type="compositionally biased region" description="Polar residues" evidence="6">
    <location>
        <begin position="852"/>
        <end position="870"/>
    </location>
</feature>
<dbReference type="EMBL" id="GL379898">
    <property type="protein sequence ID" value="EGT32856.1"/>
    <property type="molecule type" value="Genomic_DNA"/>
</dbReference>
<dbReference type="GO" id="GO:0043596">
    <property type="term" value="C:nuclear replication fork"/>
    <property type="evidence" value="ECO:0007669"/>
    <property type="project" value="TreeGrafter"/>
</dbReference>
<dbReference type="Pfam" id="PF13181">
    <property type="entry name" value="TPR_8"/>
    <property type="match status" value="2"/>
</dbReference>
<dbReference type="GO" id="GO:0000724">
    <property type="term" value="P:double-strand break repair via homologous recombination"/>
    <property type="evidence" value="ECO:0007669"/>
    <property type="project" value="TreeGrafter"/>
</dbReference>
<keyword evidence="5" id="KW-0040">ANK repeat</keyword>
<evidence type="ECO:0000313" key="8">
    <source>
        <dbReference type="Proteomes" id="UP000008068"/>
    </source>
</evidence>
<feature type="region of interest" description="Disordered" evidence="6">
    <location>
        <begin position="738"/>
        <end position="878"/>
    </location>
</feature>
<feature type="compositionally biased region" description="Polar residues" evidence="6">
    <location>
        <begin position="778"/>
        <end position="791"/>
    </location>
</feature>
<feature type="repeat" description="ANK" evidence="5">
    <location>
        <begin position="583"/>
        <end position="615"/>
    </location>
</feature>
<dbReference type="PANTHER" id="PTHR46358:SF1">
    <property type="entry name" value="TONSOKU-LIKE PROTEIN"/>
    <property type="match status" value="1"/>
</dbReference>
<reference evidence="8" key="1">
    <citation type="submission" date="2011-07" db="EMBL/GenBank/DDBJ databases">
        <authorList>
            <consortium name="Caenorhabditis brenneri Sequencing and Analysis Consortium"/>
            <person name="Wilson R.K."/>
        </authorList>
    </citation>
    <scope>NUCLEOTIDE SEQUENCE [LARGE SCALE GENOMIC DNA]</scope>
    <source>
        <strain evidence="8">PB2801</strain>
    </source>
</reference>
<evidence type="ECO:0000256" key="2">
    <source>
        <dbReference type="ARBA" id="ARBA00022614"/>
    </source>
</evidence>
<dbReference type="Pfam" id="PF00023">
    <property type="entry name" value="Ank"/>
    <property type="match status" value="1"/>
</dbReference>
<dbReference type="eggNOG" id="KOG0504">
    <property type="taxonomic scope" value="Eukaryota"/>
</dbReference>
<sequence>MNKKEKEGKIKMWKTIQLFEISGRKCLRDKRYSEALDRFNEAAHEYQRNGNIDEAIKLAEEGIEIAKKHKKLLEGSLLERFLSECHAQMGNKESCYRHILGFRKMALDCGNKSQEQLSYHVEAWCIRHLYIQGEVDRMEVQSALEKARIARDLVEQYKKHLKGTDAGGPKHRTAQIYILEAQLNNILGNKDKALRLLDKANSFITYRSIENDKSLRFEMLSAKCSIAPVEQRVSIAELMDEEAPENRKAQTLCEMSHQYVLANRVMEAYKELAKAYIVHFKQFTPIDLEEAERRLCISQFAEIQICSDSFFLSVYRLVQYLKIVRNPKREPKISKCELYEAVGDLYDKYFQTLAPDEKKEYTNYVRDNILKNYEKMLEFVLRKFKRNEGDMLRAYQGIALVYGDLEDIQKSKKYFELRLELLKKMGASKEKVLDTRVSIFNCMCKLNYTKLDKLFEELNGEVERDDTKRELFDVWANYWINQRNEQKAKEWREVVDSIPDVLIKNEEDETDVLFWRLSKKDILDKCKEDRELIKVDSMTEYQLKKTNEKGETKLHEAAMEPNNEAIVERLCRRGCNVDAKDHGGWTPLSEAVVHNQFGNAQVLIRYGADVNTRSTQSLMNEESQSSSDELKHGGLTPLMDACTNGFIDIAELLIDNKARLDLKDASKWTAYDHLKVYMDAHDSDEKMIKFAEKLKILTSKCVPLTDIPTCNIRTKKALPEAEDLSPDDEEDEMILAKAASRKRRISNSPDHITKHTKRRQRGEENIRYTPSPVYIHPSPTSVQKRSLQPSMRSFCKPKRLHRQNSSSSLNSNHRHSLSPRRSISPTTTVRSAPSESGWDNEVQVLGVRRSNGKTNPTSSPRVLQPMTAQRQVPAPRPEIIQNNSDITVKCYFECSSDGVTDDIRPPVKIRMKQ</sequence>
<dbReference type="Pfam" id="PF12796">
    <property type="entry name" value="Ank_2"/>
    <property type="match status" value="1"/>
</dbReference>
<dbReference type="InterPro" id="IPR036770">
    <property type="entry name" value="Ankyrin_rpt-contain_sf"/>
</dbReference>
<dbReference type="InterPro" id="IPR002110">
    <property type="entry name" value="Ankyrin_rpt"/>
</dbReference>
<dbReference type="SMART" id="SM00248">
    <property type="entry name" value="ANK"/>
    <property type="match status" value="3"/>
</dbReference>
<dbReference type="PROSITE" id="PS50088">
    <property type="entry name" value="ANK_REPEAT"/>
    <property type="match status" value="3"/>
</dbReference>
<dbReference type="Gene3D" id="1.25.40.20">
    <property type="entry name" value="Ankyrin repeat-containing domain"/>
    <property type="match status" value="2"/>
</dbReference>
<dbReference type="Proteomes" id="UP000008068">
    <property type="component" value="Unassembled WGS sequence"/>
</dbReference>
<dbReference type="SMART" id="SM00028">
    <property type="entry name" value="TPR"/>
    <property type="match status" value="2"/>
</dbReference>
<keyword evidence="3" id="KW-0677">Repeat</keyword>
<dbReference type="InterPro" id="IPR019734">
    <property type="entry name" value="TPR_rpt"/>
</dbReference>
<feature type="compositionally biased region" description="Polar residues" evidence="6">
    <location>
        <begin position="819"/>
        <end position="834"/>
    </location>
</feature>
<name>G0NK59_CAEBE</name>
<dbReference type="InParanoid" id="G0NK59"/>
<dbReference type="GO" id="GO:0031297">
    <property type="term" value="P:replication fork processing"/>
    <property type="evidence" value="ECO:0007669"/>
    <property type="project" value="TreeGrafter"/>
</dbReference>
<dbReference type="OrthoDB" id="4772757at2759"/>
<evidence type="ECO:0000256" key="6">
    <source>
        <dbReference type="SAM" id="MobiDB-lite"/>
    </source>
</evidence>
<proteinExistence type="predicted"/>
<keyword evidence="2" id="KW-0433">Leucine-rich repeat</keyword>
<evidence type="ECO:0000256" key="3">
    <source>
        <dbReference type="ARBA" id="ARBA00022737"/>
    </source>
</evidence>
<organism evidence="8">
    <name type="scientific">Caenorhabditis brenneri</name>
    <name type="common">Nematode worm</name>
    <dbReference type="NCBI Taxonomy" id="135651"/>
    <lineage>
        <taxon>Eukaryota</taxon>
        <taxon>Metazoa</taxon>
        <taxon>Ecdysozoa</taxon>
        <taxon>Nematoda</taxon>
        <taxon>Chromadorea</taxon>
        <taxon>Rhabditida</taxon>
        <taxon>Rhabditina</taxon>
        <taxon>Rhabditomorpha</taxon>
        <taxon>Rhabditoidea</taxon>
        <taxon>Rhabditidae</taxon>
        <taxon>Peloderinae</taxon>
        <taxon>Caenorhabditis</taxon>
    </lineage>
</organism>
<dbReference type="SUPFAM" id="SSF48403">
    <property type="entry name" value="Ankyrin repeat"/>
    <property type="match status" value="1"/>
</dbReference>
<dbReference type="STRING" id="135651.G0NK59"/>
<dbReference type="InterPro" id="IPR052311">
    <property type="entry name" value="MMS22L-TONSL_complex_comp"/>
</dbReference>
<comment type="subcellular location">
    <subcellularLocation>
        <location evidence="1">Nucleus</location>
    </subcellularLocation>
</comment>
<protein>
    <submittedName>
        <fullName evidence="7">Uncharacterized protein</fullName>
    </submittedName>
</protein>
<feature type="repeat" description="ANK" evidence="5">
    <location>
        <begin position="633"/>
        <end position="665"/>
    </location>
</feature>
<evidence type="ECO:0000256" key="4">
    <source>
        <dbReference type="ARBA" id="ARBA00023242"/>
    </source>
</evidence>
<evidence type="ECO:0000256" key="1">
    <source>
        <dbReference type="ARBA" id="ARBA00004123"/>
    </source>
</evidence>